<proteinExistence type="predicted"/>
<name>A0A9P4PWE4_9PLEO</name>
<dbReference type="AlphaFoldDB" id="A0A9P4PWE4"/>
<organism evidence="2 3">
    <name type="scientific">Karstenula rhodostoma CBS 690.94</name>
    <dbReference type="NCBI Taxonomy" id="1392251"/>
    <lineage>
        <taxon>Eukaryota</taxon>
        <taxon>Fungi</taxon>
        <taxon>Dikarya</taxon>
        <taxon>Ascomycota</taxon>
        <taxon>Pezizomycotina</taxon>
        <taxon>Dothideomycetes</taxon>
        <taxon>Pleosporomycetidae</taxon>
        <taxon>Pleosporales</taxon>
        <taxon>Massarineae</taxon>
        <taxon>Didymosphaeriaceae</taxon>
        <taxon>Karstenula</taxon>
    </lineage>
</organism>
<feature type="compositionally biased region" description="Polar residues" evidence="1">
    <location>
        <begin position="76"/>
        <end position="87"/>
    </location>
</feature>
<evidence type="ECO:0000256" key="1">
    <source>
        <dbReference type="SAM" id="MobiDB-lite"/>
    </source>
</evidence>
<dbReference type="EMBL" id="MU001492">
    <property type="protein sequence ID" value="KAF2451696.1"/>
    <property type="molecule type" value="Genomic_DNA"/>
</dbReference>
<evidence type="ECO:0000313" key="3">
    <source>
        <dbReference type="Proteomes" id="UP000799764"/>
    </source>
</evidence>
<accession>A0A9P4PWE4</accession>
<comment type="caution">
    <text evidence="2">The sequence shown here is derived from an EMBL/GenBank/DDBJ whole genome shotgun (WGS) entry which is preliminary data.</text>
</comment>
<evidence type="ECO:0000313" key="2">
    <source>
        <dbReference type="EMBL" id="KAF2451696.1"/>
    </source>
</evidence>
<reference evidence="2" key="1">
    <citation type="journal article" date="2020" name="Stud. Mycol.">
        <title>101 Dothideomycetes genomes: a test case for predicting lifestyles and emergence of pathogens.</title>
        <authorList>
            <person name="Haridas S."/>
            <person name="Albert R."/>
            <person name="Binder M."/>
            <person name="Bloem J."/>
            <person name="Labutti K."/>
            <person name="Salamov A."/>
            <person name="Andreopoulos B."/>
            <person name="Baker S."/>
            <person name="Barry K."/>
            <person name="Bills G."/>
            <person name="Bluhm B."/>
            <person name="Cannon C."/>
            <person name="Castanera R."/>
            <person name="Culley D."/>
            <person name="Daum C."/>
            <person name="Ezra D."/>
            <person name="Gonzalez J."/>
            <person name="Henrissat B."/>
            <person name="Kuo A."/>
            <person name="Liang C."/>
            <person name="Lipzen A."/>
            <person name="Lutzoni F."/>
            <person name="Magnuson J."/>
            <person name="Mondo S."/>
            <person name="Nolan M."/>
            <person name="Ohm R."/>
            <person name="Pangilinan J."/>
            <person name="Park H.-J."/>
            <person name="Ramirez L."/>
            <person name="Alfaro M."/>
            <person name="Sun H."/>
            <person name="Tritt A."/>
            <person name="Yoshinaga Y."/>
            <person name="Zwiers L.-H."/>
            <person name="Turgeon B."/>
            <person name="Goodwin S."/>
            <person name="Spatafora J."/>
            <person name="Crous P."/>
            <person name="Grigoriev I."/>
        </authorList>
    </citation>
    <scope>NUCLEOTIDE SEQUENCE</scope>
    <source>
        <strain evidence="2">CBS 690.94</strain>
    </source>
</reference>
<keyword evidence="3" id="KW-1185">Reference proteome</keyword>
<dbReference type="Proteomes" id="UP000799764">
    <property type="component" value="Unassembled WGS sequence"/>
</dbReference>
<gene>
    <name evidence="2" type="ORF">P171DRAFT_426174</name>
</gene>
<sequence length="87" mass="9493">MAQYILASFRTPSGTTLCSFIVTAKATPPTSSAFPPPPRRTSFPLQLVLPNNPSPSAIRWPGSNQVRYKGRPLVQRQASPSGISKRR</sequence>
<protein>
    <submittedName>
        <fullName evidence="2">Uncharacterized protein</fullName>
    </submittedName>
</protein>
<feature type="region of interest" description="Disordered" evidence="1">
    <location>
        <begin position="54"/>
        <end position="87"/>
    </location>
</feature>